<feature type="transmembrane region" description="Helical" evidence="1">
    <location>
        <begin position="42"/>
        <end position="67"/>
    </location>
</feature>
<evidence type="ECO:0000313" key="2">
    <source>
        <dbReference type="EMBL" id="SNS22174.1"/>
    </source>
</evidence>
<gene>
    <name evidence="2" type="ORF">SAMN06264365_11229</name>
</gene>
<name>A0A239CRQ8_9ACTN</name>
<keyword evidence="1" id="KW-0472">Membrane</keyword>
<protein>
    <submittedName>
        <fullName evidence="2">Uncharacterized protein</fullName>
    </submittedName>
</protein>
<sequence length="71" mass="7158">MRDRIVFFAVAALAALTLSPIIAAMAAYVGSLAGMSDATLLVVFGSTAAGAFAALMGLAGLAANLFLKPRR</sequence>
<dbReference type="EMBL" id="FZNR01000012">
    <property type="protein sequence ID" value="SNS22174.1"/>
    <property type="molecule type" value="Genomic_DNA"/>
</dbReference>
<keyword evidence="1" id="KW-0812">Transmembrane</keyword>
<proteinExistence type="predicted"/>
<organism evidence="2 3">
    <name type="scientific">Actinoplanes regularis</name>
    <dbReference type="NCBI Taxonomy" id="52697"/>
    <lineage>
        <taxon>Bacteria</taxon>
        <taxon>Bacillati</taxon>
        <taxon>Actinomycetota</taxon>
        <taxon>Actinomycetes</taxon>
        <taxon>Micromonosporales</taxon>
        <taxon>Micromonosporaceae</taxon>
        <taxon>Actinoplanes</taxon>
    </lineage>
</organism>
<reference evidence="2 3" key="1">
    <citation type="submission" date="2017-06" db="EMBL/GenBank/DDBJ databases">
        <authorList>
            <person name="Kim H.J."/>
            <person name="Triplett B.A."/>
        </authorList>
    </citation>
    <scope>NUCLEOTIDE SEQUENCE [LARGE SCALE GENOMIC DNA]</scope>
    <source>
        <strain evidence="2 3">DSM 43151</strain>
    </source>
</reference>
<dbReference type="Proteomes" id="UP000198415">
    <property type="component" value="Unassembled WGS sequence"/>
</dbReference>
<evidence type="ECO:0000313" key="3">
    <source>
        <dbReference type="Proteomes" id="UP000198415"/>
    </source>
</evidence>
<accession>A0A239CRQ8</accession>
<dbReference type="AlphaFoldDB" id="A0A239CRQ8"/>
<keyword evidence="1" id="KW-1133">Transmembrane helix</keyword>
<keyword evidence="3" id="KW-1185">Reference proteome</keyword>
<dbReference type="RefSeq" id="WP_089296133.1">
    <property type="nucleotide sequence ID" value="NZ_BOMU01000065.1"/>
</dbReference>
<evidence type="ECO:0000256" key="1">
    <source>
        <dbReference type="SAM" id="Phobius"/>
    </source>
</evidence>